<proteinExistence type="predicted"/>
<dbReference type="EMBL" id="CALTRL010003331">
    <property type="protein sequence ID" value="CAH7680899.1"/>
    <property type="molecule type" value="Genomic_DNA"/>
</dbReference>
<gene>
    <name evidence="2" type="ORF">PPACK8108_LOCUS13421</name>
</gene>
<accession>A0AAV0B4U9</accession>
<dbReference type="AlphaFoldDB" id="A0AAV0B4U9"/>
<organism evidence="2 3">
    <name type="scientific">Phakopsora pachyrhizi</name>
    <name type="common">Asian soybean rust disease fungus</name>
    <dbReference type="NCBI Taxonomy" id="170000"/>
    <lineage>
        <taxon>Eukaryota</taxon>
        <taxon>Fungi</taxon>
        <taxon>Dikarya</taxon>
        <taxon>Basidiomycota</taxon>
        <taxon>Pucciniomycotina</taxon>
        <taxon>Pucciniomycetes</taxon>
        <taxon>Pucciniales</taxon>
        <taxon>Phakopsoraceae</taxon>
        <taxon>Phakopsora</taxon>
    </lineage>
</organism>
<keyword evidence="3" id="KW-1185">Reference proteome</keyword>
<protein>
    <submittedName>
        <fullName evidence="2">Uncharacterized protein</fullName>
    </submittedName>
</protein>
<evidence type="ECO:0000313" key="3">
    <source>
        <dbReference type="Proteomes" id="UP001153365"/>
    </source>
</evidence>
<reference evidence="2" key="1">
    <citation type="submission" date="2022-06" db="EMBL/GenBank/DDBJ databases">
        <authorList>
            <consortium name="SYNGENTA / RWTH Aachen University"/>
        </authorList>
    </citation>
    <scope>NUCLEOTIDE SEQUENCE</scope>
</reference>
<evidence type="ECO:0000256" key="1">
    <source>
        <dbReference type="SAM" id="MobiDB-lite"/>
    </source>
</evidence>
<name>A0AAV0B4U9_PHAPC</name>
<sequence length="67" mass="6729">MLMEHGLNTGFGDDDSEANDGAPAGLGKNPRVPKNPVGILGLGFGGSSQSCLDLQVPAGPPLEHSTS</sequence>
<feature type="region of interest" description="Disordered" evidence="1">
    <location>
        <begin position="1"/>
        <end position="35"/>
    </location>
</feature>
<comment type="caution">
    <text evidence="2">The sequence shown here is derived from an EMBL/GenBank/DDBJ whole genome shotgun (WGS) entry which is preliminary data.</text>
</comment>
<evidence type="ECO:0000313" key="2">
    <source>
        <dbReference type="EMBL" id="CAH7680899.1"/>
    </source>
</evidence>
<dbReference type="Proteomes" id="UP001153365">
    <property type="component" value="Unassembled WGS sequence"/>
</dbReference>